<feature type="domain" description="Acyl-CoA dehydrogenase/oxidase C-terminal" evidence="7">
    <location>
        <begin position="281"/>
        <end position="435"/>
    </location>
</feature>
<keyword evidence="11" id="KW-1185">Reference proteome</keyword>
<feature type="domain" description="Adaptive response protein AidB N-terminal" evidence="9">
    <location>
        <begin position="9"/>
        <end position="163"/>
    </location>
</feature>
<dbReference type="InterPro" id="IPR006091">
    <property type="entry name" value="Acyl-CoA_Oxase/DH_mid-dom"/>
</dbReference>
<evidence type="ECO:0000259" key="8">
    <source>
        <dbReference type="Pfam" id="PF02770"/>
    </source>
</evidence>
<dbReference type="Gene3D" id="6.10.250.600">
    <property type="match status" value="1"/>
</dbReference>
<evidence type="ECO:0000313" key="10">
    <source>
        <dbReference type="EMBL" id="QGK70757.1"/>
    </source>
</evidence>
<evidence type="ECO:0000256" key="4">
    <source>
        <dbReference type="ARBA" id="ARBA00022827"/>
    </source>
</evidence>
<dbReference type="Gene3D" id="2.40.110.20">
    <property type="match status" value="1"/>
</dbReference>
<dbReference type="Pfam" id="PF00441">
    <property type="entry name" value="Acyl-CoA_dh_1"/>
    <property type="match status" value="1"/>
</dbReference>
<evidence type="ECO:0000256" key="5">
    <source>
        <dbReference type="RuleBase" id="RU362125"/>
    </source>
</evidence>
<dbReference type="RefSeq" id="WP_154077338.1">
    <property type="nucleotide sequence ID" value="NZ_CP045929.1"/>
</dbReference>
<dbReference type="InterPro" id="IPR009075">
    <property type="entry name" value="AcylCo_DH/oxidase_C"/>
</dbReference>
<proteinExistence type="inferred from homology"/>
<evidence type="ECO:0000256" key="2">
    <source>
        <dbReference type="ARBA" id="ARBA00009347"/>
    </source>
</evidence>
<dbReference type="Proteomes" id="UP000371041">
    <property type="component" value="Chromosome"/>
</dbReference>
<dbReference type="InterPro" id="IPR006089">
    <property type="entry name" value="Acyl-CoA_DH_CS"/>
</dbReference>
<dbReference type="KEGG" id="sace:GIY23_15645"/>
<dbReference type="SUPFAM" id="SSF56645">
    <property type="entry name" value="Acyl-CoA dehydrogenase NM domain-like"/>
    <property type="match status" value="1"/>
</dbReference>
<evidence type="ECO:0000256" key="3">
    <source>
        <dbReference type="ARBA" id="ARBA00022630"/>
    </source>
</evidence>
<comment type="similarity">
    <text evidence="2 5">Belongs to the acyl-CoA dehydrogenase family.</text>
</comment>
<dbReference type="SUPFAM" id="SSF47203">
    <property type="entry name" value="Acyl-CoA dehydrogenase C-terminal domain-like"/>
    <property type="match status" value="1"/>
</dbReference>
<comment type="cofactor">
    <cofactor evidence="1 5">
        <name>FAD</name>
        <dbReference type="ChEBI" id="CHEBI:57692"/>
    </cofactor>
</comment>
<dbReference type="InterPro" id="IPR036250">
    <property type="entry name" value="AcylCo_DH-like_C"/>
</dbReference>
<dbReference type="InterPro" id="IPR009100">
    <property type="entry name" value="AcylCoA_DH/oxidase_NM_dom_sf"/>
</dbReference>
<dbReference type="InterPro" id="IPR052904">
    <property type="entry name" value="Acyl-CoA_dehydrogenase-like"/>
</dbReference>
<accession>A0A5Q3QIT5</accession>
<evidence type="ECO:0000259" key="7">
    <source>
        <dbReference type="Pfam" id="PF00441"/>
    </source>
</evidence>
<name>A0A5Q3QIT5_9PSEU</name>
<gene>
    <name evidence="10" type="ORF">GIY23_15645</name>
</gene>
<dbReference type="AlphaFoldDB" id="A0A5Q3QIT5"/>
<dbReference type="InterPro" id="IPR041504">
    <property type="entry name" value="AidB_N"/>
</dbReference>
<dbReference type="Gene3D" id="1.20.140.10">
    <property type="entry name" value="Butyryl-CoA Dehydrogenase, subunit A, domain 3"/>
    <property type="match status" value="1"/>
</dbReference>
<organism evidence="10 11">
    <name type="scientific">Allosaccharopolyspora coralli</name>
    <dbReference type="NCBI Taxonomy" id="2665642"/>
    <lineage>
        <taxon>Bacteria</taxon>
        <taxon>Bacillati</taxon>
        <taxon>Actinomycetota</taxon>
        <taxon>Actinomycetes</taxon>
        <taxon>Pseudonocardiales</taxon>
        <taxon>Pseudonocardiaceae</taxon>
        <taxon>Allosaccharopolyspora</taxon>
    </lineage>
</organism>
<keyword evidence="5" id="KW-0560">Oxidoreductase</keyword>
<dbReference type="PROSITE" id="PS00073">
    <property type="entry name" value="ACYL_COA_DH_2"/>
    <property type="match status" value="1"/>
</dbReference>
<dbReference type="Pfam" id="PF02770">
    <property type="entry name" value="Acyl-CoA_dh_M"/>
    <property type="match status" value="1"/>
</dbReference>
<dbReference type="GO" id="GO:0003995">
    <property type="term" value="F:acyl-CoA dehydrogenase activity"/>
    <property type="evidence" value="ECO:0007669"/>
    <property type="project" value="InterPro"/>
</dbReference>
<keyword evidence="4 5" id="KW-0274">FAD</keyword>
<feature type="domain" description="Acyl-CoA oxidase/dehydrogenase middle" evidence="8">
    <location>
        <begin position="178"/>
        <end position="270"/>
    </location>
</feature>
<evidence type="ECO:0000313" key="11">
    <source>
        <dbReference type="Proteomes" id="UP000371041"/>
    </source>
</evidence>
<dbReference type="PANTHER" id="PTHR42707">
    <property type="entry name" value="ACYL-COA DEHYDROGENASE"/>
    <property type="match status" value="1"/>
</dbReference>
<feature type="region of interest" description="Disordered" evidence="6">
    <location>
        <begin position="52"/>
        <end position="71"/>
    </location>
</feature>
<dbReference type="PANTHER" id="PTHR42707:SF3">
    <property type="entry name" value="ACYL-COA DEHYDROGENASE AIDB-RELATED"/>
    <property type="match status" value="1"/>
</dbReference>
<dbReference type="Pfam" id="PF18158">
    <property type="entry name" value="AidB_N"/>
    <property type="match status" value="1"/>
</dbReference>
<sequence>MAATHDVTNQVPDLVGHDVAHDPALLESLHRHGAGWAEAELRELGVHAGSAKAQERGRLANENPPNLHTHDRVGHRIDEVEFHPSWHELMEVAVSRGLHAAPWRDERPGAHLARASKLHVWGQVEAGHTCPISMTYAAVPALRHSPELAATYESLLASTRYDPGLGVPAGKSGLIAGMSMTEKQGGSDVRANTTEATPTDSGGHVLVGHKWFTSAPMSDMFLTLAQAPGGLSCFLVPRVLPDGNRNPIRLQRLKNKLGNRSNASAEIEYDGALGWLVGDEGRGVRTIIEMVNNTRLDCVIGAASGMRAGAVRAVHHARHRAAFGSALVDQPLMRNVLADLVVESDAATTIAMRLAAAADRVDDPQEQALRRLGLAVTKYWVCKRGPAHAAEAVECLGGNGYVEDSGMPRVYREAPLLGIWEGSGNVAALDVLRAMAKQPDSVEALFTEIAPVEGADSRLDRAVSEVKKELADFTDAEYRARRVVERMALVLQGAGLVRHGHEAVADAFCASRLEGDGGLAFGTLPVGTDTESIIERARARF</sequence>
<evidence type="ECO:0000256" key="1">
    <source>
        <dbReference type="ARBA" id="ARBA00001974"/>
    </source>
</evidence>
<evidence type="ECO:0000259" key="9">
    <source>
        <dbReference type="Pfam" id="PF18158"/>
    </source>
</evidence>
<protein>
    <submittedName>
        <fullName evidence="10">DNA alkylation response protein</fullName>
    </submittedName>
</protein>
<keyword evidence="3 5" id="KW-0285">Flavoprotein</keyword>
<dbReference type="EMBL" id="CP045929">
    <property type="protein sequence ID" value="QGK70757.1"/>
    <property type="molecule type" value="Genomic_DNA"/>
</dbReference>
<reference evidence="11" key="1">
    <citation type="submission" date="2019-11" db="EMBL/GenBank/DDBJ databases">
        <title>The complete genome sequence of Saccharopolyspora sp. E2A.</title>
        <authorList>
            <person name="Zhang G."/>
        </authorList>
    </citation>
    <scope>NUCLEOTIDE SEQUENCE [LARGE SCALE GENOMIC DNA]</scope>
    <source>
        <strain evidence="11">E2A</strain>
    </source>
</reference>
<evidence type="ECO:0000256" key="6">
    <source>
        <dbReference type="SAM" id="MobiDB-lite"/>
    </source>
</evidence>